<feature type="transmembrane region" description="Helical" evidence="6">
    <location>
        <begin position="94"/>
        <end position="112"/>
    </location>
</feature>
<reference evidence="9" key="1">
    <citation type="journal article" date="2019" name="Int. J. Syst. Evol. Microbiol.">
        <title>The Global Catalogue of Microorganisms (GCM) 10K type strain sequencing project: providing services to taxonomists for standard genome sequencing and annotation.</title>
        <authorList>
            <consortium name="The Broad Institute Genomics Platform"/>
            <consortium name="The Broad Institute Genome Sequencing Center for Infectious Disease"/>
            <person name="Wu L."/>
            <person name="Ma J."/>
        </authorList>
    </citation>
    <scope>NUCLEOTIDE SEQUENCE [LARGE SCALE GENOMIC DNA]</scope>
    <source>
        <strain evidence="9">TBRC 4489</strain>
    </source>
</reference>
<evidence type="ECO:0000256" key="4">
    <source>
        <dbReference type="ARBA" id="ARBA00023136"/>
    </source>
</evidence>
<comment type="subcellular location">
    <subcellularLocation>
        <location evidence="1">Endomembrane system</location>
        <topology evidence="1">Multi-pass membrane protein</topology>
    </subcellularLocation>
</comment>
<dbReference type="Proteomes" id="UP001595850">
    <property type="component" value="Unassembled WGS sequence"/>
</dbReference>
<keyword evidence="2 6" id="KW-0812">Transmembrane</keyword>
<protein>
    <submittedName>
        <fullName evidence="8">DUF202 domain-containing protein</fullName>
    </submittedName>
</protein>
<keyword evidence="4 6" id="KW-0472">Membrane</keyword>
<keyword evidence="9" id="KW-1185">Reference proteome</keyword>
<proteinExistence type="predicted"/>
<dbReference type="InterPro" id="IPR003807">
    <property type="entry name" value="DUF202"/>
</dbReference>
<sequence length="158" mass="16021">MTAPRRRSAGSGPNPGPNRGAGGGGRPERRSAGRPGAAGRAAREPGAAGRAATELWDEGLQSERTRLAWVRTATVLAAGGLGLGGMALRAGAGPAVAALFVLAALGGAVLLARTDVRYRRVQEALHAGRPLDERTDALLAWLGTLAAVTGALVFVLSR</sequence>
<gene>
    <name evidence="8" type="ORF">ACFOWE_01785</name>
</gene>
<organism evidence="8 9">
    <name type="scientific">Planomonospora corallina</name>
    <dbReference type="NCBI Taxonomy" id="1806052"/>
    <lineage>
        <taxon>Bacteria</taxon>
        <taxon>Bacillati</taxon>
        <taxon>Actinomycetota</taxon>
        <taxon>Actinomycetes</taxon>
        <taxon>Streptosporangiales</taxon>
        <taxon>Streptosporangiaceae</taxon>
        <taxon>Planomonospora</taxon>
    </lineage>
</organism>
<name>A0ABV8HYJ8_9ACTN</name>
<comment type="caution">
    <text evidence="8">The sequence shown here is derived from an EMBL/GenBank/DDBJ whole genome shotgun (WGS) entry which is preliminary data.</text>
</comment>
<evidence type="ECO:0000256" key="6">
    <source>
        <dbReference type="SAM" id="Phobius"/>
    </source>
</evidence>
<feature type="region of interest" description="Disordered" evidence="5">
    <location>
        <begin position="1"/>
        <end position="53"/>
    </location>
</feature>
<evidence type="ECO:0000259" key="7">
    <source>
        <dbReference type="Pfam" id="PF02656"/>
    </source>
</evidence>
<keyword evidence="3 6" id="KW-1133">Transmembrane helix</keyword>
<feature type="transmembrane region" description="Helical" evidence="6">
    <location>
        <begin position="68"/>
        <end position="88"/>
    </location>
</feature>
<evidence type="ECO:0000256" key="3">
    <source>
        <dbReference type="ARBA" id="ARBA00022989"/>
    </source>
</evidence>
<evidence type="ECO:0000256" key="2">
    <source>
        <dbReference type="ARBA" id="ARBA00022692"/>
    </source>
</evidence>
<evidence type="ECO:0000256" key="5">
    <source>
        <dbReference type="SAM" id="MobiDB-lite"/>
    </source>
</evidence>
<dbReference type="Pfam" id="PF02656">
    <property type="entry name" value="DUF202"/>
    <property type="match status" value="1"/>
</dbReference>
<evidence type="ECO:0000313" key="8">
    <source>
        <dbReference type="EMBL" id="MFC4057006.1"/>
    </source>
</evidence>
<accession>A0ABV8HYJ8</accession>
<evidence type="ECO:0000256" key="1">
    <source>
        <dbReference type="ARBA" id="ARBA00004127"/>
    </source>
</evidence>
<dbReference type="RefSeq" id="WP_377284961.1">
    <property type="nucleotide sequence ID" value="NZ_JBHSBM010000005.1"/>
</dbReference>
<feature type="transmembrane region" description="Helical" evidence="6">
    <location>
        <begin position="138"/>
        <end position="157"/>
    </location>
</feature>
<dbReference type="EMBL" id="JBHSBM010000005">
    <property type="protein sequence ID" value="MFC4057006.1"/>
    <property type="molecule type" value="Genomic_DNA"/>
</dbReference>
<feature type="domain" description="DUF202" evidence="7">
    <location>
        <begin position="57"/>
        <end position="123"/>
    </location>
</feature>
<feature type="compositionally biased region" description="Low complexity" evidence="5">
    <location>
        <begin position="33"/>
        <end position="52"/>
    </location>
</feature>
<evidence type="ECO:0000313" key="9">
    <source>
        <dbReference type="Proteomes" id="UP001595850"/>
    </source>
</evidence>